<dbReference type="InterPro" id="IPR029017">
    <property type="entry name" value="Enolase-like_N"/>
</dbReference>
<dbReference type="SMART" id="SM00922">
    <property type="entry name" value="MR_MLE"/>
    <property type="match status" value="1"/>
</dbReference>
<reference evidence="5 6" key="1">
    <citation type="journal article" date="2012" name="J. Bacteriol.">
        <title>Complete genome sequence of Klebsiella oxytoca KCTC 1686, used in production of 2,3-butanediol.</title>
        <authorList>
            <person name="Shin S.H."/>
            <person name="Kim S."/>
            <person name="Kim J.Y."/>
            <person name="Lee S."/>
            <person name="Um Y."/>
            <person name="Oh M.K."/>
            <person name="Kim Y.R."/>
            <person name="Lee J."/>
            <person name="Yang K.S."/>
        </authorList>
    </citation>
    <scope>NUCLEOTIDE SEQUENCE [LARGE SCALE GENOMIC DNA]</scope>
    <source>
        <strain evidence="6">ATCC 8724 / DSM 4798 / JCM 20051 / NBRC 3318 / NRRL B-199 / KCTC 1686</strain>
    </source>
</reference>
<dbReference type="SFLD" id="SFLDS00001">
    <property type="entry name" value="Enolase"/>
    <property type="match status" value="1"/>
</dbReference>
<dbReference type="HOGENOM" id="CLU_030273_3_1_6"/>
<proteinExistence type="predicted"/>
<dbReference type="Gene3D" id="3.30.390.10">
    <property type="entry name" value="Enolase-like, N-terminal domain"/>
    <property type="match status" value="1"/>
</dbReference>
<dbReference type="Gene3D" id="3.20.20.120">
    <property type="entry name" value="Enolase-like C-terminal domain"/>
    <property type="match status" value="1"/>
</dbReference>
<dbReference type="Pfam" id="PF02746">
    <property type="entry name" value="MR_MLE_N"/>
    <property type="match status" value="1"/>
</dbReference>
<evidence type="ECO:0000259" key="4">
    <source>
        <dbReference type="SMART" id="SM00922"/>
    </source>
</evidence>
<dbReference type="SUPFAM" id="SSF51604">
    <property type="entry name" value="Enolase C-terminal domain-like"/>
    <property type="match status" value="1"/>
</dbReference>
<protein>
    <submittedName>
        <fullName evidence="5">Mandelate racemase/muconate lactonizing enzyme</fullName>
    </submittedName>
</protein>
<dbReference type="SUPFAM" id="SSF54826">
    <property type="entry name" value="Enolase N-terminal domain-like"/>
    <property type="match status" value="1"/>
</dbReference>
<dbReference type="InterPro" id="IPR013342">
    <property type="entry name" value="Mandelate_racemase_C"/>
</dbReference>
<dbReference type="InterPro" id="IPR029065">
    <property type="entry name" value="Enolase_C-like"/>
</dbReference>
<gene>
    <name evidence="5" type="ordered locus">KOX_09650</name>
</gene>
<dbReference type="EMBL" id="CP003218">
    <property type="protein sequence ID" value="AEX03656.1"/>
    <property type="molecule type" value="Genomic_DNA"/>
</dbReference>
<accession>A0A0H3H2M7</accession>
<keyword evidence="2" id="KW-0479">Metal-binding</keyword>
<dbReference type="Pfam" id="PF13378">
    <property type="entry name" value="MR_MLE_C"/>
    <property type="match status" value="1"/>
</dbReference>
<evidence type="ECO:0000313" key="6">
    <source>
        <dbReference type="Proteomes" id="UP000007843"/>
    </source>
</evidence>
<dbReference type="AlphaFoldDB" id="A0A0H3H2M7"/>
<organism evidence="5 6">
    <name type="scientific">Klebsiella michiganensis (strain ATCC 8724 / DSM 4798 / JCM 20051 / NBRC 3318 / NRRL B-199 / KCTC 1686 / BUCSAV 143 / CCM 1901)</name>
    <dbReference type="NCBI Taxonomy" id="1006551"/>
    <lineage>
        <taxon>Bacteria</taxon>
        <taxon>Pseudomonadati</taxon>
        <taxon>Pseudomonadota</taxon>
        <taxon>Gammaproteobacteria</taxon>
        <taxon>Enterobacterales</taxon>
        <taxon>Enterobacteriaceae</taxon>
        <taxon>Klebsiella/Raoultella group</taxon>
        <taxon>Klebsiella</taxon>
    </lineage>
</organism>
<evidence type="ECO:0000256" key="1">
    <source>
        <dbReference type="ARBA" id="ARBA00001946"/>
    </source>
</evidence>
<keyword evidence="3" id="KW-0460">Magnesium</keyword>
<dbReference type="InterPro" id="IPR013341">
    <property type="entry name" value="Mandelate_racemase_N_dom"/>
</dbReference>
<sequence>MNSTKMPVIENIELMTARVPLPEGPWGDQIHHVTDIEVAIVDVYGSNGHVGTGFSHTSGWCGKTISALIAEIIPDVIGQPLSPRGLWHRSYKHVHDVGGAGVTTHALAALDIAYWDLLGKTLNAPIIDILGRVRDRVPLYGSGINLHLSIEEVIDQVKRWKSTGYLAAKVKVGKPTLEEDVERLRKIQEAVPGFPLAVDANQGWSFPQALRAFKLFEPLNLLWIEEPLPSDDIAGHLRLRERSATPIALGENVYNLNQFTQYIESGSADYIQADLGRVGGITGYLDIAAIARAHNLPMTPHFVMELSASLLATVPNISYAEMTDGGRWKDLRIIAEAGEEVDGYYVPSERPGHGIILDRDYLATHKI</sequence>
<evidence type="ECO:0000313" key="5">
    <source>
        <dbReference type="EMBL" id="AEX03656.1"/>
    </source>
</evidence>
<dbReference type="KEGG" id="kox:KOX_09650"/>
<dbReference type="CDD" id="cd03316">
    <property type="entry name" value="MR_like"/>
    <property type="match status" value="1"/>
</dbReference>
<dbReference type="PROSITE" id="PS00909">
    <property type="entry name" value="MR_MLE_2"/>
    <property type="match status" value="1"/>
</dbReference>
<dbReference type="PANTHER" id="PTHR13794:SF58">
    <property type="entry name" value="MITOCHONDRIAL ENOLASE SUPERFAMILY MEMBER 1"/>
    <property type="match status" value="1"/>
</dbReference>
<dbReference type="InterPro" id="IPR046945">
    <property type="entry name" value="RHMD-like"/>
</dbReference>
<evidence type="ECO:0000256" key="3">
    <source>
        <dbReference type="ARBA" id="ARBA00022842"/>
    </source>
</evidence>
<name>A0A0H3H2M7_KLEM8</name>
<dbReference type="GO" id="GO:0016052">
    <property type="term" value="P:carbohydrate catabolic process"/>
    <property type="evidence" value="ECO:0007669"/>
    <property type="project" value="TreeGrafter"/>
</dbReference>
<evidence type="ECO:0000256" key="2">
    <source>
        <dbReference type="ARBA" id="ARBA00022723"/>
    </source>
</evidence>
<dbReference type="GO" id="GO:0009063">
    <property type="term" value="P:amino acid catabolic process"/>
    <property type="evidence" value="ECO:0007669"/>
    <property type="project" value="InterPro"/>
</dbReference>
<dbReference type="PANTHER" id="PTHR13794">
    <property type="entry name" value="ENOLASE SUPERFAMILY, MANDELATE RACEMASE"/>
    <property type="match status" value="1"/>
</dbReference>
<dbReference type="GO" id="GO:0000287">
    <property type="term" value="F:magnesium ion binding"/>
    <property type="evidence" value="ECO:0007669"/>
    <property type="project" value="TreeGrafter"/>
</dbReference>
<dbReference type="InterPro" id="IPR036849">
    <property type="entry name" value="Enolase-like_C_sf"/>
</dbReference>
<dbReference type="Proteomes" id="UP000007843">
    <property type="component" value="Chromosome"/>
</dbReference>
<dbReference type="InterPro" id="IPR018110">
    <property type="entry name" value="Mandel_Rmase/mucon_lact_enz_CS"/>
</dbReference>
<comment type="cofactor">
    <cofactor evidence="1">
        <name>Mg(2+)</name>
        <dbReference type="ChEBI" id="CHEBI:18420"/>
    </cofactor>
</comment>
<dbReference type="RefSeq" id="WP_014227729.1">
    <property type="nucleotide sequence ID" value="NC_016612.1"/>
</dbReference>
<dbReference type="SFLD" id="SFLDG00179">
    <property type="entry name" value="mandelate_racemase"/>
    <property type="match status" value="1"/>
</dbReference>
<feature type="domain" description="Mandelate racemase/muconate lactonizing enzyme C-terminal" evidence="4">
    <location>
        <begin position="150"/>
        <end position="246"/>
    </location>
</feature>
<dbReference type="GO" id="GO:0016836">
    <property type="term" value="F:hydro-lyase activity"/>
    <property type="evidence" value="ECO:0007669"/>
    <property type="project" value="TreeGrafter"/>
</dbReference>